<sequence length="523" mass="53919">MLGTCRPSAAAAAGRGGRGASSGARGGGGGGGGWQGAQRRGSLVRRREPERQLPAAESPEEAAARAAAPFEYLVTSHPGLERAVAEELASPRIGAVGIEASQPGRVSFRAASQSVGYRAALWLRGGTRVLQLIAAEPLDPRLEAGDTVYEATRALVDWPLLMRRPGDTVGVTSQVWGCGNVTNSQLVARRVRDAVCDAVRDASGARPAPPGPEGPSLPLHASLLRDELRLYRDVGGGSLHRRGYRRDAAIHRAALNEAAAAGLLLSAGWHQKCGDDAVFADPLCGSGTFLIEAALIAGDAAPGLLRPRDRPWPFEGWHDFEAAAWREARGEAEAARRDRRWKGVALGNDIHEGSLGLARASAQAAGVASSVRLHRGDCADWRPSPAPAFVATNPPWGGRLLGPRGGGERPGSGSGSGGGGGGGDGWEGGWEGGGGGGGGDQGDGISDELRATWGSLAAFLKAGCPGAEAWTLSGAPGLTAALGMRSFKKRSVSIGGVKGAWLGYVVHGGPRFWDSQSESWDGP</sequence>
<proteinExistence type="predicted"/>
<accession>A0A2V0PAK3</accession>
<organism evidence="6 7">
    <name type="scientific">Raphidocelis subcapitata</name>
    <dbReference type="NCBI Taxonomy" id="307507"/>
    <lineage>
        <taxon>Eukaryota</taxon>
        <taxon>Viridiplantae</taxon>
        <taxon>Chlorophyta</taxon>
        <taxon>core chlorophytes</taxon>
        <taxon>Chlorophyceae</taxon>
        <taxon>CS clade</taxon>
        <taxon>Sphaeropleales</taxon>
        <taxon>Selenastraceae</taxon>
        <taxon>Raphidocelis</taxon>
    </lineage>
</organism>
<dbReference type="PANTHER" id="PTHR47313">
    <property type="entry name" value="RIBOSOMAL RNA LARGE SUBUNIT METHYLTRANSFERASE K/L"/>
    <property type="match status" value="1"/>
</dbReference>
<feature type="domain" description="Ribosomal RNA large subunit methyltransferase K/L-like methyltransferase" evidence="4">
    <location>
        <begin position="242"/>
        <end position="400"/>
    </location>
</feature>
<dbReference type="Pfam" id="PF01170">
    <property type="entry name" value="UPF0020"/>
    <property type="match status" value="1"/>
</dbReference>
<dbReference type="Gene3D" id="3.40.50.150">
    <property type="entry name" value="Vaccinia Virus protein VP39"/>
    <property type="match status" value="1"/>
</dbReference>
<dbReference type="GO" id="GO:0008168">
    <property type="term" value="F:methyltransferase activity"/>
    <property type="evidence" value="ECO:0007669"/>
    <property type="project" value="UniProtKB-KW"/>
</dbReference>
<evidence type="ECO:0000256" key="1">
    <source>
        <dbReference type="ARBA" id="ARBA00022603"/>
    </source>
</evidence>
<evidence type="ECO:0000313" key="6">
    <source>
        <dbReference type="EMBL" id="GBF96891.1"/>
    </source>
</evidence>
<dbReference type="STRING" id="307507.A0A2V0PAK3"/>
<feature type="region of interest" description="Disordered" evidence="3">
    <location>
        <begin position="385"/>
        <end position="447"/>
    </location>
</feature>
<dbReference type="CDD" id="cd11715">
    <property type="entry name" value="THUMP_AdoMetMT"/>
    <property type="match status" value="1"/>
</dbReference>
<dbReference type="InterPro" id="IPR000241">
    <property type="entry name" value="RlmKL-like_Mtase"/>
</dbReference>
<protein>
    <submittedName>
        <fullName evidence="6">Uncharacterized protein</fullName>
    </submittedName>
</protein>
<dbReference type="InParanoid" id="A0A2V0PAK3"/>
<dbReference type="PANTHER" id="PTHR47313:SF1">
    <property type="entry name" value="RIBOSOMAL RNA LARGE SUBUNIT METHYLTRANSFERASE K_L"/>
    <property type="match status" value="1"/>
</dbReference>
<feature type="region of interest" description="Disordered" evidence="3">
    <location>
        <begin position="1"/>
        <end position="62"/>
    </location>
</feature>
<dbReference type="Pfam" id="PF22020">
    <property type="entry name" value="RlmL_1st"/>
    <property type="match status" value="1"/>
</dbReference>
<dbReference type="EMBL" id="BDRX01000088">
    <property type="protein sequence ID" value="GBF96891.1"/>
    <property type="molecule type" value="Genomic_DNA"/>
</dbReference>
<feature type="domain" description="RlmL ferredoxin-like" evidence="5">
    <location>
        <begin position="72"/>
        <end position="130"/>
    </location>
</feature>
<dbReference type="InterPro" id="IPR053943">
    <property type="entry name" value="RlmKL-like_Mtase_CS"/>
</dbReference>
<dbReference type="Proteomes" id="UP000247498">
    <property type="component" value="Unassembled WGS sequence"/>
</dbReference>
<reference evidence="6 7" key="1">
    <citation type="journal article" date="2018" name="Sci. Rep.">
        <title>Raphidocelis subcapitata (=Pseudokirchneriella subcapitata) provides an insight into genome evolution and environmental adaptations in the Sphaeropleales.</title>
        <authorList>
            <person name="Suzuki S."/>
            <person name="Yamaguchi H."/>
            <person name="Nakajima N."/>
            <person name="Kawachi M."/>
        </authorList>
    </citation>
    <scope>NUCLEOTIDE SEQUENCE [LARGE SCALE GENOMIC DNA]</scope>
    <source>
        <strain evidence="6 7">NIES-35</strain>
    </source>
</reference>
<feature type="compositionally biased region" description="Gly residues" evidence="3">
    <location>
        <begin position="14"/>
        <end position="35"/>
    </location>
</feature>
<gene>
    <name evidence="6" type="ORF">Rsub_09896</name>
</gene>
<keyword evidence="7" id="KW-1185">Reference proteome</keyword>
<dbReference type="AlphaFoldDB" id="A0A2V0PAK3"/>
<keyword evidence="1" id="KW-0489">Methyltransferase</keyword>
<evidence type="ECO:0000259" key="4">
    <source>
        <dbReference type="Pfam" id="PF01170"/>
    </source>
</evidence>
<evidence type="ECO:0000256" key="3">
    <source>
        <dbReference type="SAM" id="MobiDB-lite"/>
    </source>
</evidence>
<comment type="caution">
    <text evidence="6">The sequence shown here is derived from an EMBL/GenBank/DDBJ whole genome shotgun (WGS) entry which is preliminary data.</text>
</comment>
<evidence type="ECO:0000259" key="5">
    <source>
        <dbReference type="Pfam" id="PF22020"/>
    </source>
</evidence>
<dbReference type="GO" id="GO:0032259">
    <property type="term" value="P:methylation"/>
    <property type="evidence" value="ECO:0007669"/>
    <property type="project" value="UniProtKB-KW"/>
</dbReference>
<name>A0A2V0PAK3_9CHLO</name>
<dbReference type="OrthoDB" id="416496at2759"/>
<dbReference type="Gene3D" id="3.30.2130.30">
    <property type="match status" value="1"/>
</dbReference>
<dbReference type="SUPFAM" id="SSF53335">
    <property type="entry name" value="S-adenosyl-L-methionine-dependent methyltransferases"/>
    <property type="match status" value="1"/>
</dbReference>
<dbReference type="InterPro" id="IPR029063">
    <property type="entry name" value="SAM-dependent_MTases_sf"/>
</dbReference>
<keyword evidence="2" id="KW-0808">Transferase</keyword>
<dbReference type="PROSITE" id="PS01261">
    <property type="entry name" value="UPF0020"/>
    <property type="match status" value="1"/>
</dbReference>
<feature type="compositionally biased region" description="Gly residues" evidence="3">
    <location>
        <begin position="399"/>
        <end position="442"/>
    </location>
</feature>
<evidence type="ECO:0000313" key="7">
    <source>
        <dbReference type="Proteomes" id="UP000247498"/>
    </source>
</evidence>
<dbReference type="InterPro" id="IPR054170">
    <property type="entry name" value="RlmL_1st"/>
</dbReference>
<evidence type="ECO:0000256" key="2">
    <source>
        <dbReference type="ARBA" id="ARBA00022679"/>
    </source>
</evidence>
<dbReference type="GO" id="GO:0043527">
    <property type="term" value="C:tRNA methyltransferase complex"/>
    <property type="evidence" value="ECO:0007669"/>
    <property type="project" value="UniProtKB-ARBA"/>
</dbReference>